<evidence type="ECO:0000313" key="3">
    <source>
        <dbReference type="Proteomes" id="UP000257109"/>
    </source>
</evidence>
<feature type="non-terminal residue" evidence="2">
    <location>
        <position position="1"/>
    </location>
</feature>
<name>A0A371DZG4_MUCPR</name>
<keyword evidence="3" id="KW-1185">Reference proteome</keyword>
<organism evidence="2 3">
    <name type="scientific">Mucuna pruriens</name>
    <name type="common">Velvet bean</name>
    <name type="synonym">Dolichos pruriens</name>
    <dbReference type="NCBI Taxonomy" id="157652"/>
    <lineage>
        <taxon>Eukaryota</taxon>
        <taxon>Viridiplantae</taxon>
        <taxon>Streptophyta</taxon>
        <taxon>Embryophyta</taxon>
        <taxon>Tracheophyta</taxon>
        <taxon>Spermatophyta</taxon>
        <taxon>Magnoliopsida</taxon>
        <taxon>eudicotyledons</taxon>
        <taxon>Gunneridae</taxon>
        <taxon>Pentapetalae</taxon>
        <taxon>rosids</taxon>
        <taxon>fabids</taxon>
        <taxon>Fabales</taxon>
        <taxon>Fabaceae</taxon>
        <taxon>Papilionoideae</taxon>
        <taxon>50 kb inversion clade</taxon>
        <taxon>NPAAA clade</taxon>
        <taxon>indigoferoid/millettioid clade</taxon>
        <taxon>Phaseoleae</taxon>
        <taxon>Mucuna</taxon>
    </lineage>
</organism>
<evidence type="ECO:0000256" key="1">
    <source>
        <dbReference type="SAM" id="MobiDB-lite"/>
    </source>
</evidence>
<dbReference type="Proteomes" id="UP000257109">
    <property type="component" value="Unassembled WGS sequence"/>
</dbReference>
<evidence type="ECO:0000313" key="2">
    <source>
        <dbReference type="EMBL" id="RDX57942.1"/>
    </source>
</evidence>
<reference evidence="2" key="1">
    <citation type="submission" date="2018-05" db="EMBL/GenBank/DDBJ databases">
        <title>Draft genome of Mucuna pruriens seed.</title>
        <authorList>
            <person name="Nnadi N.E."/>
            <person name="Vos R."/>
            <person name="Hasami M.H."/>
            <person name="Devisetty U.K."/>
            <person name="Aguiy J.C."/>
        </authorList>
    </citation>
    <scope>NUCLEOTIDE SEQUENCE [LARGE SCALE GENOMIC DNA]</scope>
    <source>
        <strain evidence="2">JCA_2017</strain>
    </source>
</reference>
<gene>
    <name evidence="2" type="ORF">CR513_62779</name>
</gene>
<proteinExistence type="predicted"/>
<comment type="caution">
    <text evidence="2">The sequence shown here is derived from an EMBL/GenBank/DDBJ whole genome shotgun (WGS) entry which is preliminary data.</text>
</comment>
<dbReference type="EMBL" id="QJKJ01018000">
    <property type="protein sequence ID" value="RDX57942.1"/>
    <property type="molecule type" value="Genomic_DNA"/>
</dbReference>
<accession>A0A371DZG4</accession>
<protein>
    <submittedName>
        <fullName evidence="2">Uncharacterized protein</fullName>
    </submittedName>
</protein>
<dbReference type="AlphaFoldDB" id="A0A371DZG4"/>
<feature type="region of interest" description="Disordered" evidence="1">
    <location>
        <begin position="67"/>
        <end position="92"/>
    </location>
</feature>
<sequence length="114" mass="12456">MVSHIAKARAAAEELKGLLVCNSIEETTKRIDKLLMIPSMNSLVTRLLRVPTTTKDDAIAVENSAMVASRGRGRSGRDKTANISSSDIPSNERTEYQEFLRLKSNNHAQSSASP</sequence>
<feature type="non-terminal residue" evidence="2">
    <location>
        <position position="114"/>
    </location>
</feature>